<organism evidence="4 5">
    <name type="scientific">Rubrobacter xylanophilus</name>
    <dbReference type="NCBI Taxonomy" id="49319"/>
    <lineage>
        <taxon>Bacteria</taxon>
        <taxon>Bacillati</taxon>
        <taxon>Actinomycetota</taxon>
        <taxon>Rubrobacteria</taxon>
        <taxon>Rubrobacterales</taxon>
        <taxon>Rubrobacteraceae</taxon>
        <taxon>Rubrobacter</taxon>
    </lineage>
</organism>
<dbReference type="InterPro" id="IPR003140">
    <property type="entry name" value="PLipase/COase/thioEstase"/>
</dbReference>
<dbReference type="Pfam" id="PF02230">
    <property type="entry name" value="Abhydrolase_2"/>
    <property type="match status" value="1"/>
</dbReference>
<gene>
    <name evidence="4" type="ORF">RxyAA322_03620</name>
</gene>
<sequence>MRGTDFVHRFLPGRNPEAPVLLLLHGTGGNEEDLLPLGRALAPGAALLSPRGRVLENGMPRFFRRLAEGVFDHQDLVRRTHELAGFVRWAAGEYRFDAERIFAAGYSNGANIAASLLLLHPGMLRGAVLFRPMVPFEPEDPPDLSGTGVFIAAGRHDPLIPPGHPERLAAILREAGAEAELRWYEAGHALGPGEVEEARDWLSGALRRTRQ</sequence>
<dbReference type="OrthoDB" id="9780848at2"/>
<dbReference type="PANTHER" id="PTHR43037">
    <property type="entry name" value="UNNAMED PRODUCT-RELATED"/>
    <property type="match status" value="1"/>
</dbReference>
<dbReference type="InterPro" id="IPR050955">
    <property type="entry name" value="Plant_Biomass_Hydrol_Est"/>
</dbReference>
<dbReference type="RefSeq" id="WP_143526641.1">
    <property type="nucleotide sequence ID" value="NZ_AP019791.1"/>
</dbReference>
<reference evidence="4" key="1">
    <citation type="journal article" date="2019" name="Microbiol. Resour. Announc.">
        <title>Complete Genome Sequence of Rubrobacter xylanophilus Strain AA3-22, Isolated from Arima Onsen in Japan.</title>
        <authorList>
            <person name="Tomariguchi N."/>
            <person name="Miyazaki K."/>
        </authorList>
    </citation>
    <scope>NUCLEOTIDE SEQUENCE [LARGE SCALE GENOMIC DNA]</scope>
    <source>
        <strain evidence="4">AA3-22</strain>
    </source>
</reference>
<keyword evidence="5" id="KW-1185">Reference proteome</keyword>
<evidence type="ECO:0000313" key="5">
    <source>
        <dbReference type="Proteomes" id="UP000318065"/>
    </source>
</evidence>
<keyword evidence="1" id="KW-0732">Signal</keyword>
<accession>A0A510HF02</accession>
<evidence type="ECO:0000256" key="1">
    <source>
        <dbReference type="ARBA" id="ARBA00022729"/>
    </source>
</evidence>
<dbReference type="GO" id="GO:0016787">
    <property type="term" value="F:hydrolase activity"/>
    <property type="evidence" value="ECO:0007669"/>
    <property type="project" value="UniProtKB-KW"/>
</dbReference>
<protein>
    <submittedName>
        <fullName evidence="4">Hydrolase</fullName>
    </submittedName>
</protein>
<proteinExistence type="predicted"/>
<dbReference type="SUPFAM" id="SSF53474">
    <property type="entry name" value="alpha/beta-Hydrolases"/>
    <property type="match status" value="1"/>
</dbReference>
<evidence type="ECO:0000313" key="4">
    <source>
        <dbReference type="EMBL" id="BBL78508.1"/>
    </source>
</evidence>
<dbReference type="EMBL" id="AP019791">
    <property type="protein sequence ID" value="BBL78508.1"/>
    <property type="molecule type" value="Genomic_DNA"/>
</dbReference>
<dbReference type="InterPro" id="IPR029058">
    <property type="entry name" value="AB_hydrolase_fold"/>
</dbReference>
<evidence type="ECO:0000259" key="3">
    <source>
        <dbReference type="Pfam" id="PF02230"/>
    </source>
</evidence>
<feature type="domain" description="Phospholipase/carboxylesterase/thioesterase" evidence="3">
    <location>
        <begin position="13"/>
        <end position="203"/>
    </location>
</feature>
<evidence type="ECO:0000256" key="2">
    <source>
        <dbReference type="ARBA" id="ARBA00022801"/>
    </source>
</evidence>
<dbReference type="Gene3D" id="3.40.50.1820">
    <property type="entry name" value="alpha/beta hydrolase"/>
    <property type="match status" value="1"/>
</dbReference>
<name>A0A510HF02_9ACTN</name>
<dbReference type="AlphaFoldDB" id="A0A510HF02"/>
<dbReference type="Proteomes" id="UP000318065">
    <property type="component" value="Chromosome"/>
</dbReference>
<dbReference type="PANTHER" id="PTHR43037:SF5">
    <property type="entry name" value="FERULOYL ESTERASE"/>
    <property type="match status" value="1"/>
</dbReference>
<keyword evidence="2 4" id="KW-0378">Hydrolase</keyword>